<feature type="transmembrane region" description="Helical" evidence="2">
    <location>
        <begin position="407"/>
        <end position="433"/>
    </location>
</feature>
<sequence length="966" mass="105988">MDLLGALPQAATAARRVGQIAMYPFEQLDGMFGKAMGGGSVIAEATASIAANVTRNITSSSSSSMGRFIQSASAIPGPGASATAATPGRPVDGSEGYFSLDSLWRFGKAGGVFAYLSSRWALATFTVAILLNRTQFYASSRIPLNFNWRVRLAVYLPSVLLLLYQTQCLLQALRCQTSPQWSKLRYHDAKESLAVDMAGEGGLVYKVASALLYWEDDSASCGAVNMASSEAEFLTLSGSLARLWPLFLSLCFSQFVETLSCSLQGRRPMPETGMTIFEHSLAYSETEAMLTKPFDLGTSTASITRSDGMSLKLSRSMLLQILNVPPEVIIMSLVSCLGHLSSNVLAILNMRSRFRLVNTGIWALAYMAVFSWAFVRMTNILESTANESGPLSDLGFLRVPTVCIVGFLPHLLIVLGVAACAVIYGLALVLTALSIQSPNGQSLSIKERFSAAHGNLQANVHFSGSTPISINWRDDFYTAMLKVGFTVLTAASEAVFLNEGTRIRVSEMTWLEENRIKELSRFRSLHQRTVDTIPLEIREDFVAEGVKSNDVLHGDNALRSGYARERKTRGQKTLPEASSTHSGVGLLQRRGRWVMTFEFIKGIHVLLASIQARLLISLFEKIGIAFRPGWLVSLAGGESVIRKTPEAQTEGSRFRQLDFWYLKPDGSLATPSNSQVDVETETRRRLEYNGQKYFGEEITEEGLNSQLYSWWKNGGWWGELDNSGDYEPSIAPSDADDTTSVVSTTEASNDDQGWSDVDADSSGRRTPTQADYSRQLTPFTRESTPFTDNPIDPSHLARLLDPKTEDDRNDAQLLASHLRSAGVMTRAQYRKSVERERARLLTSSHSYQNSAAATAMAQGEGYSSPEAEERALEHFIIECRNSKVQHQQQRQNMGGSNGDWETGAEGMGSGGPQCVVCQASPRTILVWPCGCLSLCDECRLGLATRNFDKCVCCRSDVAAYSRLYVP</sequence>
<dbReference type="InterPro" id="IPR013083">
    <property type="entry name" value="Znf_RING/FYVE/PHD"/>
</dbReference>
<dbReference type="Gene3D" id="3.30.40.10">
    <property type="entry name" value="Zinc/RING finger domain, C3HC4 (zinc finger)"/>
    <property type="match status" value="1"/>
</dbReference>
<evidence type="ECO:0000313" key="4">
    <source>
        <dbReference type="EMBL" id="KAK7514474.1"/>
    </source>
</evidence>
<feature type="region of interest" description="Disordered" evidence="1">
    <location>
        <begin position="727"/>
        <end position="771"/>
    </location>
</feature>
<evidence type="ECO:0000256" key="1">
    <source>
        <dbReference type="SAM" id="MobiDB-lite"/>
    </source>
</evidence>
<evidence type="ECO:0000313" key="3">
    <source>
        <dbReference type="EMBL" id="KAK7511066.1"/>
    </source>
</evidence>
<feature type="compositionally biased region" description="Low complexity" evidence="1">
    <location>
        <begin position="738"/>
        <end position="747"/>
    </location>
</feature>
<comment type="caution">
    <text evidence="4">The sequence shown here is derived from an EMBL/GenBank/DDBJ whole genome shotgun (WGS) entry which is preliminary data.</text>
</comment>
<dbReference type="PANTHER" id="PTHR22696">
    <property type="entry name" value="E3 UBIQUITIN-PROTEIN LIGASE RNF26"/>
    <property type="match status" value="1"/>
</dbReference>
<dbReference type="Proteomes" id="UP001363622">
    <property type="component" value="Unassembled WGS sequence"/>
</dbReference>
<evidence type="ECO:0000313" key="5">
    <source>
        <dbReference type="Proteomes" id="UP001363622"/>
    </source>
</evidence>
<organism evidence="4 5">
    <name type="scientific">Phyllosticta citriasiana</name>
    <dbReference type="NCBI Taxonomy" id="595635"/>
    <lineage>
        <taxon>Eukaryota</taxon>
        <taxon>Fungi</taxon>
        <taxon>Dikarya</taxon>
        <taxon>Ascomycota</taxon>
        <taxon>Pezizomycotina</taxon>
        <taxon>Dothideomycetes</taxon>
        <taxon>Dothideomycetes incertae sedis</taxon>
        <taxon>Botryosphaeriales</taxon>
        <taxon>Phyllostictaceae</taxon>
        <taxon>Phyllosticta</taxon>
    </lineage>
</organism>
<name>A0ABR1KHZ8_9PEZI</name>
<keyword evidence="5" id="KW-1185">Reference proteome</keyword>
<feature type="transmembrane region" description="Helical" evidence="2">
    <location>
        <begin position="356"/>
        <end position="375"/>
    </location>
</feature>
<reference evidence="4 5" key="1">
    <citation type="submission" date="2024-04" db="EMBL/GenBank/DDBJ databases">
        <title>Phyllosticta paracitricarpa is synonymous to the EU quarantine fungus P. citricarpa based on phylogenomic analyses.</title>
        <authorList>
            <consortium name="Lawrence Berkeley National Laboratory"/>
            <person name="Van Ingen-Buijs V.A."/>
            <person name="Van Westerhoven A.C."/>
            <person name="Haridas S."/>
            <person name="Skiadas P."/>
            <person name="Martin F."/>
            <person name="Groenewald J.Z."/>
            <person name="Crous P.W."/>
            <person name="Seidl M.F."/>
        </authorList>
    </citation>
    <scope>NUCLEOTIDE SEQUENCE [LARGE SCALE GENOMIC DNA]</scope>
    <source>
        <strain evidence="4 5">CBS 123371</strain>
    </source>
</reference>
<evidence type="ECO:0000256" key="2">
    <source>
        <dbReference type="SAM" id="Phobius"/>
    </source>
</evidence>
<dbReference type="EMBL" id="JBBPHU010000008">
    <property type="protein sequence ID" value="KAK7514474.1"/>
    <property type="molecule type" value="Genomic_DNA"/>
</dbReference>
<dbReference type="Pfam" id="PF13920">
    <property type="entry name" value="zf-C3HC4_3"/>
    <property type="match status" value="1"/>
</dbReference>
<proteinExistence type="predicted"/>
<gene>
    <name evidence="4" type="ORF">IWZ03DRAFT_380713</name>
    <name evidence="3" type="ORF">IWZ03DRAFT_388093</name>
</gene>
<dbReference type="PANTHER" id="PTHR22696:SF1">
    <property type="entry name" value="E3 UBIQUITIN-PROTEIN LIGASE RNF26"/>
    <property type="match status" value="1"/>
</dbReference>
<accession>A0ABR1KHZ8</accession>
<keyword evidence="2" id="KW-0812">Transmembrane</keyword>
<dbReference type="CDD" id="cd16616">
    <property type="entry name" value="mRING-HC-C4C4_Asi1p-like"/>
    <property type="match status" value="1"/>
</dbReference>
<keyword evidence="2" id="KW-0472">Membrane</keyword>
<dbReference type="EMBL" id="JBBPHU010000013">
    <property type="protein sequence ID" value="KAK7511066.1"/>
    <property type="molecule type" value="Genomic_DNA"/>
</dbReference>
<protein>
    <submittedName>
        <fullName evidence="4">Ubiquitin-protein ligase-like protein</fullName>
    </submittedName>
</protein>
<keyword evidence="2" id="KW-1133">Transmembrane helix</keyword>